<dbReference type="InterPro" id="IPR015500">
    <property type="entry name" value="Peptidase_S8_subtilisin-rel"/>
</dbReference>
<name>A0A8H7W9T5_9HELO</name>
<dbReference type="OrthoDB" id="10256524at2759"/>
<evidence type="ECO:0000256" key="2">
    <source>
        <dbReference type="ARBA" id="ARBA00022670"/>
    </source>
</evidence>
<keyword evidence="5 7" id="KW-0720">Serine protease</keyword>
<evidence type="ECO:0000313" key="12">
    <source>
        <dbReference type="Proteomes" id="UP000664132"/>
    </source>
</evidence>
<proteinExistence type="inferred from homology"/>
<feature type="signal peptide" evidence="8">
    <location>
        <begin position="1"/>
        <end position="22"/>
    </location>
</feature>
<evidence type="ECO:0000256" key="8">
    <source>
        <dbReference type="SAM" id="SignalP"/>
    </source>
</evidence>
<dbReference type="EMBL" id="JAFJYH010000070">
    <property type="protein sequence ID" value="KAG4421152.1"/>
    <property type="molecule type" value="Genomic_DNA"/>
</dbReference>
<comment type="caution">
    <text evidence="11">The sequence shown here is derived from an EMBL/GenBank/DDBJ whole genome shotgun (WGS) entry which is preliminary data.</text>
</comment>
<evidence type="ECO:0000313" key="11">
    <source>
        <dbReference type="EMBL" id="KAG4421152.1"/>
    </source>
</evidence>
<organism evidence="11 12">
    <name type="scientific">Cadophora malorum</name>
    <dbReference type="NCBI Taxonomy" id="108018"/>
    <lineage>
        <taxon>Eukaryota</taxon>
        <taxon>Fungi</taxon>
        <taxon>Dikarya</taxon>
        <taxon>Ascomycota</taxon>
        <taxon>Pezizomycotina</taxon>
        <taxon>Leotiomycetes</taxon>
        <taxon>Helotiales</taxon>
        <taxon>Ploettnerulaceae</taxon>
        <taxon>Cadophora</taxon>
    </lineage>
</organism>
<keyword evidence="3 8" id="KW-0732">Signal</keyword>
<dbReference type="SUPFAM" id="SSF52743">
    <property type="entry name" value="Subtilisin-like"/>
    <property type="match status" value="1"/>
</dbReference>
<feature type="active site" description="Charge relay system" evidence="6 7">
    <location>
        <position position="176"/>
    </location>
</feature>
<evidence type="ECO:0000256" key="1">
    <source>
        <dbReference type="ARBA" id="ARBA00011073"/>
    </source>
</evidence>
<dbReference type="PANTHER" id="PTHR43806">
    <property type="entry name" value="PEPTIDASE S8"/>
    <property type="match status" value="1"/>
</dbReference>
<accession>A0A8H7W9T5</accession>
<keyword evidence="2 7" id="KW-0645">Protease</keyword>
<feature type="chain" id="PRO_5034986979" evidence="8">
    <location>
        <begin position="23"/>
        <end position="930"/>
    </location>
</feature>
<dbReference type="GO" id="GO:0004252">
    <property type="term" value="F:serine-type endopeptidase activity"/>
    <property type="evidence" value="ECO:0007669"/>
    <property type="project" value="UniProtKB-UniRule"/>
</dbReference>
<dbReference type="InterPro" id="IPR010435">
    <property type="entry name" value="C5a/SBT2-like_Fn3"/>
</dbReference>
<evidence type="ECO:0000256" key="5">
    <source>
        <dbReference type="ARBA" id="ARBA00022825"/>
    </source>
</evidence>
<dbReference type="PRINTS" id="PR00723">
    <property type="entry name" value="SUBTILISIN"/>
</dbReference>
<dbReference type="Pfam" id="PF06280">
    <property type="entry name" value="fn3_5"/>
    <property type="match status" value="1"/>
</dbReference>
<feature type="active site" description="Charge relay system" evidence="6 7">
    <location>
        <position position="229"/>
    </location>
</feature>
<evidence type="ECO:0000259" key="10">
    <source>
        <dbReference type="Pfam" id="PF06280"/>
    </source>
</evidence>
<dbReference type="PROSITE" id="PS00138">
    <property type="entry name" value="SUBTILASE_SER"/>
    <property type="match status" value="1"/>
</dbReference>
<feature type="domain" description="C5a peptidase/Subtilisin-like protease SBT2-like Fn3-like" evidence="10">
    <location>
        <begin position="637"/>
        <end position="757"/>
    </location>
</feature>
<dbReference type="CDD" id="cd07489">
    <property type="entry name" value="Peptidases_S8_5"/>
    <property type="match status" value="1"/>
</dbReference>
<dbReference type="PROSITE" id="PS51892">
    <property type="entry name" value="SUBTILASE"/>
    <property type="match status" value="1"/>
</dbReference>
<dbReference type="GO" id="GO:0016020">
    <property type="term" value="C:membrane"/>
    <property type="evidence" value="ECO:0007669"/>
    <property type="project" value="InterPro"/>
</dbReference>
<sequence length="930" mass="98355">MKFVLSLSLWASVSCLSSTALAAKTPFDHGFIIEYEDWAQEDSNALLENVKSTLSSSTLVDVVDVKPRLEISSSIFRGISANVTGMGEGVTGSLVQSKIQSLRGVKSVSPIRLLTVSSPIGNDGFGGAGLLGRTWGEEGLGARQEETAFSTHVMTGVDKLHAAGIKGKGITIAIMDTGFDYKQDALGNAIGPGNKVTYGYDWVGDDYDANKEGTVAVEDDDPYADCSIHGTHVFGITGANPTKFGVTGVAPEASFELHRVFGCEGSVADDVAIKASIAIYERGVDIITASIGGAPTYPDDAWAVVVSRINQNGTYFQIAAGNAGAGYYTGSKPAVGIDVPAIGAVWNTETPYYFWNGTYQSANETKNLTWVPGGRVDFPPSFNLWAASSDESDVINTGCGPYPDDIVLPDFETTAVLVSRAFVSPCFGSEAQDYLASLGFKYALFYITQPDDPVTGPMFRDASENITAVGNLPAADGAALFAAFQEDPNLTVSLGSSSHYSDSVVIQPNNISGGRVTDYSSWGPTLDGRTFPTYSAPGGNILSTFPKRLGGFGQISGTSMATPFAAGVAALMMQQHPDWDAATIRNVLATTCNPMQYSDNSTTVYDFLAPVAQQGGGLVDAYRAVNTEVVIDVPSLSFNDTANQPKSLAFKVKNIGSTAKTFQLSHIGAASGYGISSSDAYTATNDTNRELSSTLQAVYATLDITPSEVTIAPGEESTITVSVASLPKLDGARLPFYGGYIALNSTDGTQSVTVPYTGIATSMFDLPIDTSGSVLATYNFTSNNATALEITAGSSPTVFDLTYQGNNSTFVDNGNWPAVLVSINSAVMFHTYKIDLLNSTGDVFLPLANFTNYYEDGNNWYLDGTDGNNTFLPEGEYRFRVGAFKIYGDENTDEDLAATISEPFVIKYTADSVGLPGSNSTGNSTVALRR</sequence>
<dbReference type="Pfam" id="PF00082">
    <property type="entry name" value="Peptidase_S8"/>
    <property type="match status" value="1"/>
</dbReference>
<dbReference type="PROSITE" id="PS51257">
    <property type="entry name" value="PROKAR_LIPOPROTEIN"/>
    <property type="match status" value="1"/>
</dbReference>
<evidence type="ECO:0000256" key="3">
    <source>
        <dbReference type="ARBA" id="ARBA00022729"/>
    </source>
</evidence>
<dbReference type="Gene3D" id="3.40.50.200">
    <property type="entry name" value="Peptidase S8/S53 domain"/>
    <property type="match status" value="2"/>
</dbReference>
<dbReference type="Proteomes" id="UP000664132">
    <property type="component" value="Unassembled WGS sequence"/>
</dbReference>
<dbReference type="AlphaFoldDB" id="A0A8H7W9T5"/>
<feature type="domain" description="Peptidase S8/S53" evidence="9">
    <location>
        <begin position="167"/>
        <end position="592"/>
    </location>
</feature>
<dbReference type="Gene3D" id="2.60.40.1710">
    <property type="entry name" value="Subtilisin-like superfamily"/>
    <property type="match status" value="1"/>
</dbReference>
<evidence type="ECO:0000256" key="7">
    <source>
        <dbReference type="PROSITE-ProRule" id="PRU01240"/>
    </source>
</evidence>
<dbReference type="PANTHER" id="PTHR43806:SF66">
    <property type="entry name" value="SERIN ENDOPEPTIDASE"/>
    <property type="match status" value="1"/>
</dbReference>
<dbReference type="InterPro" id="IPR050131">
    <property type="entry name" value="Peptidase_S8_subtilisin-like"/>
</dbReference>
<protein>
    <submittedName>
        <fullName evidence="11">Uncharacterized protein</fullName>
    </submittedName>
</protein>
<dbReference type="InterPro" id="IPR034187">
    <property type="entry name" value="Peptidases_S8_5"/>
</dbReference>
<evidence type="ECO:0000256" key="4">
    <source>
        <dbReference type="ARBA" id="ARBA00022801"/>
    </source>
</evidence>
<gene>
    <name evidence="11" type="ORF">IFR04_005672</name>
</gene>
<dbReference type="InterPro" id="IPR036852">
    <property type="entry name" value="Peptidase_S8/S53_dom_sf"/>
</dbReference>
<keyword evidence="12" id="KW-1185">Reference proteome</keyword>
<dbReference type="InterPro" id="IPR000209">
    <property type="entry name" value="Peptidase_S8/S53_dom"/>
</dbReference>
<feature type="active site" description="Charge relay system" evidence="6 7">
    <location>
        <position position="559"/>
    </location>
</feature>
<evidence type="ECO:0000256" key="6">
    <source>
        <dbReference type="PIRSR" id="PIRSR615500-1"/>
    </source>
</evidence>
<keyword evidence="4 7" id="KW-0378">Hydrolase</keyword>
<dbReference type="InterPro" id="IPR023828">
    <property type="entry name" value="Peptidase_S8_Ser-AS"/>
</dbReference>
<evidence type="ECO:0000259" key="9">
    <source>
        <dbReference type="Pfam" id="PF00082"/>
    </source>
</evidence>
<dbReference type="GO" id="GO:0006508">
    <property type="term" value="P:proteolysis"/>
    <property type="evidence" value="ECO:0007669"/>
    <property type="project" value="UniProtKB-KW"/>
</dbReference>
<reference evidence="11" key="1">
    <citation type="submission" date="2021-02" db="EMBL/GenBank/DDBJ databases">
        <title>Genome sequence Cadophora malorum strain M34.</title>
        <authorList>
            <person name="Stefanovic E."/>
            <person name="Vu D."/>
            <person name="Scully C."/>
            <person name="Dijksterhuis J."/>
            <person name="Roader J."/>
            <person name="Houbraken J."/>
        </authorList>
    </citation>
    <scope>NUCLEOTIDE SEQUENCE</scope>
    <source>
        <strain evidence="11">M34</strain>
    </source>
</reference>
<comment type="similarity">
    <text evidence="1 7">Belongs to the peptidase S8 family.</text>
</comment>